<evidence type="ECO:0000313" key="9">
    <source>
        <dbReference type="EMBL" id="PAA64016.1"/>
    </source>
</evidence>
<comment type="caution">
    <text evidence="9">The sequence shown here is derived from an EMBL/GenBank/DDBJ whole genome shotgun (WGS) entry which is preliminary data.</text>
</comment>
<comment type="cofactor">
    <cofactor evidence="1 7">
        <name>FAD</name>
        <dbReference type="ChEBI" id="CHEBI:57692"/>
    </cofactor>
</comment>
<keyword evidence="4" id="KW-0285">Flavoprotein</keyword>
<feature type="binding site" evidence="7">
    <location>
        <position position="275"/>
    </location>
    <ligand>
        <name>D-dopa</name>
        <dbReference type="ChEBI" id="CHEBI:149689"/>
    </ligand>
</feature>
<evidence type="ECO:0000256" key="3">
    <source>
        <dbReference type="ARBA" id="ARBA00006730"/>
    </source>
</evidence>
<feature type="binding site" evidence="7">
    <location>
        <position position="330"/>
    </location>
    <ligand>
        <name>D-dopa</name>
        <dbReference type="ChEBI" id="CHEBI:149689"/>
    </ligand>
</feature>
<dbReference type="STRING" id="282301.A0A267ERD7"/>
<evidence type="ECO:0000313" key="10">
    <source>
        <dbReference type="Proteomes" id="UP000215902"/>
    </source>
</evidence>
<dbReference type="InterPro" id="IPR006076">
    <property type="entry name" value="FAD-dep_OxRdtase"/>
</dbReference>
<feature type="binding site" evidence="7">
    <location>
        <position position="235"/>
    </location>
    <ligand>
        <name>FAD</name>
        <dbReference type="ChEBI" id="CHEBI:57692"/>
    </ligand>
</feature>
<accession>A0A267ERD7</accession>
<dbReference type="PIRSF" id="PIRSF000189">
    <property type="entry name" value="D-aa_oxidase"/>
    <property type="match status" value="1"/>
</dbReference>
<dbReference type="GO" id="GO:0005782">
    <property type="term" value="C:peroxisomal matrix"/>
    <property type="evidence" value="ECO:0007669"/>
    <property type="project" value="UniProtKB-SubCell"/>
</dbReference>
<comment type="similarity">
    <text evidence="3">Belongs to the DAMOX/DASOX family.</text>
</comment>
<dbReference type="AlphaFoldDB" id="A0A267ERD7"/>
<dbReference type="SUPFAM" id="SSF54373">
    <property type="entry name" value="FAD-linked reductases, C-terminal domain"/>
    <property type="match status" value="1"/>
</dbReference>
<proteinExistence type="inferred from homology"/>
<reference evidence="9 10" key="1">
    <citation type="submission" date="2017-06" db="EMBL/GenBank/DDBJ databases">
        <title>A platform for efficient transgenesis in Macrostomum lignano, a flatworm model organism for stem cell research.</title>
        <authorList>
            <person name="Berezikov E."/>
        </authorList>
    </citation>
    <scope>NUCLEOTIDE SEQUENCE [LARGE SCALE GENOMIC DNA]</scope>
    <source>
        <strain evidence="9">DV1</strain>
        <tissue evidence="9">Whole organism</tissue>
    </source>
</reference>
<comment type="subcellular location">
    <subcellularLocation>
        <location evidence="2">Peroxisome matrix</location>
    </subcellularLocation>
</comment>
<dbReference type="Proteomes" id="UP000215902">
    <property type="component" value="Unassembled WGS sequence"/>
</dbReference>
<dbReference type="PANTHER" id="PTHR11530">
    <property type="entry name" value="D-AMINO ACID OXIDASE"/>
    <property type="match status" value="1"/>
</dbReference>
<dbReference type="InterPro" id="IPR023209">
    <property type="entry name" value="DAO"/>
</dbReference>
<keyword evidence="6" id="KW-0560">Oxidoreductase</keyword>
<dbReference type="GO" id="GO:0071949">
    <property type="term" value="F:FAD binding"/>
    <property type="evidence" value="ECO:0007669"/>
    <property type="project" value="InterPro"/>
</dbReference>
<keyword evidence="10" id="KW-1185">Reference proteome</keyword>
<dbReference type="GO" id="GO:0003884">
    <property type="term" value="F:D-amino-acid oxidase activity"/>
    <property type="evidence" value="ECO:0007669"/>
    <property type="project" value="InterPro"/>
</dbReference>
<evidence type="ECO:0000256" key="5">
    <source>
        <dbReference type="ARBA" id="ARBA00022827"/>
    </source>
</evidence>
<evidence type="ECO:0000256" key="1">
    <source>
        <dbReference type="ARBA" id="ARBA00001974"/>
    </source>
</evidence>
<dbReference type="SUPFAM" id="SSF51971">
    <property type="entry name" value="Nucleotide-binding domain"/>
    <property type="match status" value="1"/>
</dbReference>
<dbReference type="Gene3D" id="3.40.50.720">
    <property type="entry name" value="NAD(P)-binding Rossmann-like Domain"/>
    <property type="match status" value="1"/>
</dbReference>
<dbReference type="GO" id="GO:0019478">
    <property type="term" value="P:D-amino acid catabolic process"/>
    <property type="evidence" value="ECO:0007669"/>
    <property type="project" value="TreeGrafter"/>
</dbReference>
<dbReference type="Gene3D" id="3.30.9.10">
    <property type="entry name" value="D-Amino Acid Oxidase, subunit A, domain 2"/>
    <property type="match status" value="1"/>
</dbReference>
<gene>
    <name evidence="9" type="ORF">BOX15_Mlig021842g2</name>
</gene>
<sequence>WSFIIYSLNCNVSRFEIELPVQRKSPTNFTLFYDSKNTGNYKSNNTGEMQQQLKVAIVGGGIIGTACGLRILETLPAAEVTIFTDQVTPNTTGDVAAGFWTPVYLSKTPTQLSDSWSEETYRYLQSIVESNPTPGENGVHYTPGYTVYRSENLPVISWSHIPIGFRPMTKSEVSMFPPEIKGGYFYVSVMAEGRKLLPILMDKFKRLGGRLVTNRRLTSFDSLIGQGFARIVNCTGLGARDLCADEKMYPIRGQVHRVRAPWMNFWLMDSETSTYCLPNSDTVVLGGTSQKGNWSTEVSAVDKADILHRVTSLWPSLASAPIVQDAVGLRPGREQVRLEREIRPDCTIYHNYGHGGSGLTIFWGCAKETVRLLLEDIGSYSKQQNGERNGIKAAL</sequence>
<keyword evidence="5 7" id="KW-0274">FAD</keyword>
<feature type="domain" description="FAD dependent oxidoreductase" evidence="8">
    <location>
        <begin position="54"/>
        <end position="371"/>
    </location>
</feature>
<protein>
    <recommendedName>
        <fullName evidence="8">FAD dependent oxidoreductase domain-containing protein</fullName>
    </recommendedName>
</protein>
<dbReference type="OrthoDB" id="2015447at2759"/>
<organism evidence="9 10">
    <name type="scientific">Macrostomum lignano</name>
    <dbReference type="NCBI Taxonomy" id="282301"/>
    <lineage>
        <taxon>Eukaryota</taxon>
        <taxon>Metazoa</taxon>
        <taxon>Spiralia</taxon>
        <taxon>Lophotrochozoa</taxon>
        <taxon>Platyhelminthes</taxon>
        <taxon>Rhabditophora</taxon>
        <taxon>Macrostomorpha</taxon>
        <taxon>Macrostomida</taxon>
        <taxon>Macrostomidae</taxon>
        <taxon>Macrostomum</taxon>
    </lineage>
</organism>
<feature type="binding site" evidence="7">
    <location>
        <position position="356"/>
    </location>
    <ligand>
        <name>D-dopa</name>
        <dbReference type="ChEBI" id="CHEBI:149689"/>
    </ligand>
</feature>
<evidence type="ECO:0000256" key="2">
    <source>
        <dbReference type="ARBA" id="ARBA00004253"/>
    </source>
</evidence>
<evidence type="ECO:0000256" key="4">
    <source>
        <dbReference type="ARBA" id="ARBA00022630"/>
    </source>
</evidence>
<feature type="non-terminal residue" evidence="9">
    <location>
        <position position="1"/>
    </location>
</feature>
<name>A0A267ERD7_9PLAT</name>
<evidence type="ECO:0000256" key="7">
    <source>
        <dbReference type="PIRSR" id="PIRSR000189-1"/>
    </source>
</evidence>
<dbReference type="EMBL" id="NIVC01001791">
    <property type="protein sequence ID" value="PAA64016.1"/>
    <property type="molecule type" value="Genomic_DNA"/>
</dbReference>
<evidence type="ECO:0000256" key="6">
    <source>
        <dbReference type="ARBA" id="ARBA00023002"/>
    </source>
</evidence>
<feature type="binding site" evidence="7">
    <location>
        <begin position="355"/>
        <end position="360"/>
    </location>
    <ligand>
        <name>FAD</name>
        <dbReference type="ChEBI" id="CHEBI:57692"/>
    </ligand>
</feature>
<dbReference type="PANTHER" id="PTHR11530:SF11">
    <property type="entry name" value="D-ASPARTATE OXIDASE"/>
    <property type="match status" value="1"/>
</dbReference>
<dbReference type="Pfam" id="PF01266">
    <property type="entry name" value="DAO"/>
    <property type="match status" value="1"/>
</dbReference>
<evidence type="ECO:0000259" key="8">
    <source>
        <dbReference type="Pfam" id="PF01266"/>
    </source>
</evidence>